<accession>Q53TJ8</accession>
<organism evidence="1">
    <name type="scientific">Homo sapiens</name>
    <name type="common">Human</name>
    <dbReference type="NCBI Taxonomy" id="9606"/>
    <lineage>
        <taxon>Eukaryota</taxon>
        <taxon>Metazoa</taxon>
        <taxon>Chordata</taxon>
        <taxon>Craniata</taxon>
        <taxon>Vertebrata</taxon>
        <taxon>Euteleostomi</taxon>
        <taxon>Mammalia</taxon>
        <taxon>Eutheria</taxon>
        <taxon>Euarchontoglires</taxon>
        <taxon>Primates</taxon>
        <taxon>Haplorrhini</taxon>
        <taxon>Catarrhini</taxon>
        <taxon>Hominidae</taxon>
        <taxon>Homo</taxon>
    </lineage>
</organism>
<protein>
    <submittedName>
        <fullName evidence="1">Uncharacterized protein FLJ14082</fullName>
    </submittedName>
</protein>
<proteinExistence type="predicted"/>
<name>Q53TJ8_HUMAN</name>
<evidence type="ECO:0000313" key="1">
    <source>
        <dbReference type="EMBL" id="AAY14781.1"/>
    </source>
</evidence>
<reference evidence="1" key="2">
    <citation type="submission" date="2001-02" db="EMBL/GenBank/DDBJ databases">
        <authorList>
            <person name="Waterston R.H."/>
        </authorList>
    </citation>
    <scope>NUCLEOTIDE SEQUENCE</scope>
</reference>
<dbReference type="EMBL" id="AC009237">
    <property type="protein sequence ID" value="AAY14781.1"/>
    <property type="molecule type" value="Genomic_DNA"/>
</dbReference>
<sequence length="179" mass="19843">MGSWHWEWYGAPTSTLSLGCLLLPGEKWTFLILPSHYGTTTHAHSLQGCVERQWQDSKQLAISPGPTLLRSEYVGSLSPVCSSLTQVHRVPWGQHRACPVMLLVFTKWLQRYLHFEKPAEPASVGQDPDFFGKSEGERATCLLSRSCLYLASVCNLRENDSCMGRSGGTGKSDLPGSCR</sequence>
<reference evidence="1" key="3">
    <citation type="submission" date="2001-11" db="EMBL/GenBank/DDBJ databases">
        <authorList>
            <person name="Waterston R."/>
        </authorList>
    </citation>
    <scope>NUCLEOTIDE SEQUENCE</scope>
</reference>
<reference evidence="1" key="1">
    <citation type="submission" date="1999-08" db="EMBL/GenBank/DDBJ databases">
        <title>The sequence of Homo sapiens BAC clone RP11-440D17.</title>
        <authorList>
            <person name="Courtney L."/>
            <person name="Stoneking T."/>
            <person name="Lehnert L."/>
        </authorList>
    </citation>
    <scope>NUCLEOTIDE SEQUENCE</scope>
</reference>
<gene>
    <name evidence="1" type="primary">FLJ14082</name>
</gene>
<reference evidence="1" key="4">
    <citation type="submission" date="2005-04" db="EMBL/GenBank/DDBJ databases">
        <authorList>
            <person name="Wilson R.K."/>
        </authorList>
    </citation>
    <scope>NUCLEOTIDE SEQUENCE</scope>
</reference>
<dbReference type="AlphaFoldDB" id="Q53TJ8"/>